<reference evidence="2" key="1">
    <citation type="journal article" date="2021" name="Nat. Commun.">
        <title>Genetic determinants of endophytism in the Arabidopsis root mycobiome.</title>
        <authorList>
            <person name="Mesny F."/>
            <person name="Miyauchi S."/>
            <person name="Thiergart T."/>
            <person name="Pickel B."/>
            <person name="Atanasova L."/>
            <person name="Karlsson M."/>
            <person name="Huettel B."/>
            <person name="Barry K.W."/>
            <person name="Haridas S."/>
            <person name="Chen C."/>
            <person name="Bauer D."/>
            <person name="Andreopoulos W."/>
            <person name="Pangilinan J."/>
            <person name="LaButti K."/>
            <person name="Riley R."/>
            <person name="Lipzen A."/>
            <person name="Clum A."/>
            <person name="Drula E."/>
            <person name="Henrissat B."/>
            <person name="Kohler A."/>
            <person name="Grigoriev I.V."/>
            <person name="Martin F.M."/>
            <person name="Hacquard S."/>
        </authorList>
    </citation>
    <scope>NUCLEOTIDE SEQUENCE</scope>
    <source>
        <strain evidence="2">MPI-CAGE-CH-0235</strain>
    </source>
</reference>
<dbReference type="PROSITE" id="PS51831">
    <property type="entry name" value="HD"/>
    <property type="match status" value="1"/>
</dbReference>
<dbReference type="Proteomes" id="UP000813444">
    <property type="component" value="Unassembled WGS sequence"/>
</dbReference>
<proteinExistence type="predicted"/>
<dbReference type="Gene3D" id="1.10.3210.10">
    <property type="entry name" value="Hypothetical protein af1432"/>
    <property type="match status" value="1"/>
</dbReference>
<evidence type="ECO:0000313" key="2">
    <source>
        <dbReference type="EMBL" id="KAH7305921.1"/>
    </source>
</evidence>
<dbReference type="AlphaFoldDB" id="A0A8K0SBT7"/>
<dbReference type="PANTHER" id="PTHR35569">
    <property type="entry name" value="CYANAMIDE HYDRATASE DDI2-RELATED"/>
    <property type="match status" value="1"/>
</dbReference>
<comment type="caution">
    <text evidence="2">The sequence shown here is derived from an EMBL/GenBank/DDBJ whole genome shotgun (WGS) entry which is preliminary data.</text>
</comment>
<evidence type="ECO:0000313" key="3">
    <source>
        <dbReference type="Proteomes" id="UP000813444"/>
    </source>
</evidence>
<organism evidence="2 3">
    <name type="scientific">Stachybotrys elegans</name>
    <dbReference type="NCBI Taxonomy" id="80388"/>
    <lineage>
        <taxon>Eukaryota</taxon>
        <taxon>Fungi</taxon>
        <taxon>Dikarya</taxon>
        <taxon>Ascomycota</taxon>
        <taxon>Pezizomycotina</taxon>
        <taxon>Sordariomycetes</taxon>
        <taxon>Hypocreomycetidae</taxon>
        <taxon>Hypocreales</taxon>
        <taxon>Stachybotryaceae</taxon>
        <taxon>Stachybotrys</taxon>
    </lineage>
</organism>
<dbReference type="InterPro" id="IPR006674">
    <property type="entry name" value="HD_domain"/>
</dbReference>
<dbReference type="EMBL" id="JAGPNK010000017">
    <property type="protein sequence ID" value="KAH7305921.1"/>
    <property type="molecule type" value="Genomic_DNA"/>
</dbReference>
<dbReference type="OrthoDB" id="2378324at2759"/>
<protein>
    <recommendedName>
        <fullName evidence="1">HD domain-containing protein</fullName>
    </recommendedName>
</protein>
<dbReference type="PANTHER" id="PTHR35569:SF1">
    <property type="entry name" value="CYANAMIDE HYDRATASE DDI2-RELATED"/>
    <property type="match status" value="1"/>
</dbReference>
<sequence length="228" mass="24910">MATQESSIIPESLMDRIPKTKVCTEATALASKALPAAIFNHSLRVYLIAQWVAEREASEYSADPKLSLLFVAAICHDIGTSHLHNEAQRFEVEGADVAESLLRDHGVSHDDSHRVWVAIAVHTSAGIAERIDPLSRLIRLAVKADFSTSYAHDLGAGELAVEIEKQLPRLDIERTLADAVVKQAAEIPEKVDSLTWPSTEKHPSASWPGILLRAHVENPGYEGVNPAF</sequence>
<dbReference type="CDD" id="cd00077">
    <property type="entry name" value="HDc"/>
    <property type="match status" value="1"/>
</dbReference>
<dbReference type="InterPro" id="IPR003607">
    <property type="entry name" value="HD/PDEase_dom"/>
</dbReference>
<keyword evidence="3" id="KW-1185">Reference proteome</keyword>
<dbReference type="Pfam" id="PF01966">
    <property type="entry name" value="HD"/>
    <property type="match status" value="1"/>
</dbReference>
<dbReference type="SMART" id="SM00471">
    <property type="entry name" value="HDc"/>
    <property type="match status" value="1"/>
</dbReference>
<evidence type="ECO:0000259" key="1">
    <source>
        <dbReference type="PROSITE" id="PS51831"/>
    </source>
</evidence>
<dbReference type="SUPFAM" id="SSF109604">
    <property type="entry name" value="HD-domain/PDEase-like"/>
    <property type="match status" value="1"/>
</dbReference>
<feature type="domain" description="HD" evidence="1">
    <location>
        <begin position="38"/>
        <end position="147"/>
    </location>
</feature>
<name>A0A8K0SBT7_9HYPO</name>
<accession>A0A8K0SBT7</accession>
<gene>
    <name evidence="2" type="ORF">B0I35DRAFT_483672</name>
</gene>